<dbReference type="RefSeq" id="XP_002288673.1">
    <property type="nucleotide sequence ID" value="XM_002288637.1"/>
</dbReference>
<protein>
    <recommendedName>
        <fullName evidence="13">Fluoride ion transporter CrcB</fullName>
    </recommendedName>
</protein>
<evidence type="ECO:0000256" key="4">
    <source>
        <dbReference type="ARBA" id="ARBA00022692"/>
    </source>
</evidence>
<organism evidence="11 12">
    <name type="scientific">Thalassiosira pseudonana</name>
    <name type="common">Marine diatom</name>
    <name type="synonym">Cyclotella nana</name>
    <dbReference type="NCBI Taxonomy" id="35128"/>
    <lineage>
        <taxon>Eukaryota</taxon>
        <taxon>Sar</taxon>
        <taxon>Stramenopiles</taxon>
        <taxon>Ochrophyta</taxon>
        <taxon>Bacillariophyta</taxon>
        <taxon>Coscinodiscophyceae</taxon>
        <taxon>Thalassiosirophycidae</taxon>
        <taxon>Thalassiosirales</taxon>
        <taxon>Thalassiosiraceae</taxon>
        <taxon>Thalassiosira</taxon>
    </lineage>
</organism>
<reference evidence="11 12" key="1">
    <citation type="journal article" date="2004" name="Science">
        <title>The genome of the diatom Thalassiosira pseudonana: ecology, evolution, and metabolism.</title>
        <authorList>
            <person name="Armbrust E.V."/>
            <person name="Berges J.A."/>
            <person name="Bowler C."/>
            <person name="Green B.R."/>
            <person name="Martinez D."/>
            <person name="Putnam N.H."/>
            <person name="Zhou S."/>
            <person name="Allen A.E."/>
            <person name="Apt K.E."/>
            <person name="Bechner M."/>
            <person name="Brzezinski M.A."/>
            <person name="Chaal B.K."/>
            <person name="Chiovitti A."/>
            <person name="Davis A.K."/>
            <person name="Demarest M.S."/>
            <person name="Detter J.C."/>
            <person name="Glavina T."/>
            <person name="Goodstein D."/>
            <person name="Hadi M.Z."/>
            <person name="Hellsten U."/>
            <person name="Hildebrand M."/>
            <person name="Jenkins B.D."/>
            <person name="Jurka J."/>
            <person name="Kapitonov V.V."/>
            <person name="Kroger N."/>
            <person name="Lau W.W."/>
            <person name="Lane T.W."/>
            <person name="Larimer F.W."/>
            <person name="Lippmeier J.C."/>
            <person name="Lucas S."/>
            <person name="Medina M."/>
            <person name="Montsant A."/>
            <person name="Obornik M."/>
            <person name="Parker M.S."/>
            <person name="Palenik B."/>
            <person name="Pazour G.J."/>
            <person name="Richardson P.M."/>
            <person name="Rynearson T.A."/>
            <person name="Saito M.A."/>
            <person name="Schwartz D.C."/>
            <person name="Thamatrakoln K."/>
            <person name="Valentin K."/>
            <person name="Vardi A."/>
            <person name="Wilkerson F.P."/>
            <person name="Rokhsar D.S."/>
        </authorList>
    </citation>
    <scope>NUCLEOTIDE SEQUENCE [LARGE SCALE GENOMIC DNA]</scope>
    <source>
        <strain evidence="11 12">CCMP1335</strain>
    </source>
</reference>
<evidence type="ECO:0008006" key="13">
    <source>
        <dbReference type="Google" id="ProtNLM"/>
    </source>
</evidence>
<dbReference type="GO" id="GO:0005886">
    <property type="term" value="C:plasma membrane"/>
    <property type="evidence" value="ECO:0007669"/>
    <property type="project" value="UniProtKB-SubCell"/>
</dbReference>
<dbReference type="InParanoid" id="B8BWY2"/>
<dbReference type="GO" id="GO:1903425">
    <property type="term" value="F:fluoride transmembrane transporter activity"/>
    <property type="evidence" value="ECO:0007669"/>
    <property type="project" value="UniProtKB-ARBA"/>
</dbReference>
<accession>B8BWY2</accession>
<evidence type="ECO:0000256" key="7">
    <source>
        <dbReference type="ARBA" id="ARBA00035120"/>
    </source>
</evidence>
<keyword evidence="6 9" id="KW-0472">Membrane</keyword>
<evidence type="ECO:0000256" key="8">
    <source>
        <dbReference type="ARBA" id="ARBA00035585"/>
    </source>
</evidence>
<keyword evidence="10" id="KW-0732">Signal</keyword>
<evidence type="ECO:0000256" key="6">
    <source>
        <dbReference type="ARBA" id="ARBA00023136"/>
    </source>
</evidence>
<dbReference type="PANTHER" id="PTHR28259:SF1">
    <property type="entry name" value="FLUORIDE EXPORT PROTEIN 1-RELATED"/>
    <property type="match status" value="1"/>
</dbReference>
<evidence type="ECO:0000256" key="1">
    <source>
        <dbReference type="ARBA" id="ARBA00002598"/>
    </source>
</evidence>
<dbReference type="Proteomes" id="UP000001449">
    <property type="component" value="Chromosome 3"/>
</dbReference>
<evidence type="ECO:0000256" key="3">
    <source>
        <dbReference type="ARBA" id="ARBA00022475"/>
    </source>
</evidence>
<feature type="transmembrane region" description="Helical" evidence="9">
    <location>
        <begin position="72"/>
        <end position="90"/>
    </location>
</feature>
<dbReference type="EMBL" id="CM000640">
    <property type="protein sequence ID" value="EED94109.1"/>
    <property type="molecule type" value="Genomic_DNA"/>
</dbReference>
<dbReference type="Pfam" id="PF02537">
    <property type="entry name" value="CRCB"/>
    <property type="match status" value="1"/>
</dbReference>
<evidence type="ECO:0000256" key="5">
    <source>
        <dbReference type="ARBA" id="ARBA00022989"/>
    </source>
</evidence>
<name>B8BWY2_THAPS</name>
<comment type="similarity">
    <text evidence="7">Belongs to the fluoride channel Fluc/FEX (TC 1.A.43) family.</text>
</comment>
<gene>
    <name evidence="11" type="ORF">THAPSDRAFT_32668</name>
</gene>
<comment type="function">
    <text evidence="1">Fluoride channel required for the rapid expulsion of cytoplasmic fluoride.</text>
</comment>
<keyword evidence="4 9" id="KW-0812">Transmembrane</keyword>
<keyword evidence="3" id="KW-1003">Cell membrane</keyword>
<dbReference type="PANTHER" id="PTHR28259">
    <property type="entry name" value="FLUORIDE EXPORT PROTEIN 1-RELATED"/>
    <property type="match status" value="1"/>
</dbReference>
<evidence type="ECO:0000313" key="12">
    <source>
        <dbReference type="Proteomes" id="UP000001449"/>
    </source>
</evidence>
<feature type="signal peptide" evidence="10">
    <location>
        <begin position="1"/>
        <end position="23"/>
    </location>
</feature>
<evidence type="ECO:0000256" key="2">
    <source>
        <dbReference type="ARBA" id="ARBA00004651"/>
    </source>
</evidence>
<keyword evidence="12" id="KW-1185">Reference proteome</keyword>
<dbReference type="GeneID" id="7442472"/>
<dbReference type="InterPro" id="IPR003691">
    <property type="entry name" value="FluC"/>
</dbReference>
<dbReference type="HOGENOM" id="CLU_114342_2_3_1"/>
<comment type="subcellular location">
    <subcellularLocation>
        <location evidence="2">Cell membrane</location>
        <topology evidence="2">Multi-pass membrane protein</topology>
    </subcellularLocation>
</comment>
<dbReference type="AlphaFoldDB" id="B8BWY2"/>
<feature type="non-terminal residue" evidence="11">
    <location>
        <position position="1"/>
    </location>
</feature>
<evidence type="ECO:0000256" key="9">
    <source>
        <dbReference type="SAM" id="Phobius"/>
    </source>
</evidence>
<feature type="transmembrane region" description="Helical" evidence="9">
    <location>
        <begin position="39"/>
        <end position="60"/>
    </location>
</feature>
<dbReference type="OMA" id="YIGMNHA"/>
<proteinExistence type="inferred from homology"/>
<keyword evidence="5 9" id="KW-1133">Transmembrane helix</keyword>
<sequence length="99" mass="10216">INVCGSLLLGFVAGLPNTTEVQSANNAGLVKGLSSRTRLMAGVGFCGSFTTFSTYSVDAVGMLSNGQMTRALSYVAANNIGSITAAYAGFNLAKRLVMR</sequence>
<dbReference type="eggNOG" id="ENOG502SDG7">
    <property type="taxonomic scope" value="Eukaryota"/>
</dbReference>
<reference evidence="11 12" key="2">
    <citation type="journal article" date="2008" name="Nature">
        <title>The Phaeodactylum genome reveals the evolutionary history of diatom genomes.</title>
        <authorList>
            <person name="Bowler C."/>
            <person name="Allen A.E."/>
            <person name="Badger J.H."/>
            <person name="Grimwood J."/>
            <person name="Jabbari K."/>
            <person name="Kuo A."/>
            <person name="Maheswari U."/>
            <person name="Martens C."/>
            <person name="Maumus F."/>
            <person name="Otillar R.P."/>
            <person name="Rayko E."/>
            <person name="Salamov A."/>
            <person name="Vandepoele K."/>
            <person name="Beszteri B."/>
            <person name="Gruber A."/>
            <person name="Heijde M."/>
            <person name="Katinka M."/>
            <person name="Mock T."/>
            <person name="Valentin K."/>
            <person name="Verret F."/>
            <person name="Berges J.A."/>
            <person name="Brownlee C."/>
            <person name="Cadoret J.P."/>
            <person name="Chiovitti A."/>
            <person name="Choi C.J."/>
            <person name="Coesel S."/>
            <person name="De Martino A."/>
            <person name="Detter J.C."/>
            <person name="Durkin C."/>
            <person name="Falciatore A."/>
            <person name="Fournet J."/>
            <person name="Haruta M."/>
            <person name="Huysman M.J."/>
            <person name="Jenkins B.D."/>
            <person name="Jiroutova K."/>
            <person name="Jorgensen R.E."/>
            <person name="Joubert Y."/>
            <person name="Kaplan A."/>
            <person name="Kroger N."/>
            <person name="Kroth P.G."/>
            <person name="La Roche J."/>
            <person name="Lindquist E."/>
            <person name="Lommer M."/>
            <person name="Martin-Jezequel V."/>
            <person name="Lopez P.J."/>
            <person name="Lucas S."/>
            <person name="Mangogna M."/>
            <person name="McGinnis K."/>
            <person name="Medlin L.K."/>
            <person name="Montsant A."/>
            <person name="Oudot-Le Secq M.P."/>
            <person name="Napoli C."/>
            <person name="Obornik M."/>
            <person name="Parker M.S."/>
            <person name="Petit J.L."/>
            <person name="Porcel B.M."/>
            <person name="Poulsen N."/>
            <person name="Robison M."/>
            <person name="Rychlewski L."/>
            <person name="Rynearson T.A."/>
            <person name="Schmutz J."/>
            <person name="Shapiro H."/>
            <person name="Siaut M."/>
            <person name="Stanley M."/>
            <person name="Sussman M.R."/>
            <person name="Taylor A.R."/>
            <person name="Vardi A."/>
            <person name="von Dassow P."/>
            <person name="Vyverman W."/>
            <person name="Willis A."/>
            <person name="Wyrwicz L.S."/>
            <person name="Rokhsar D.S."/>
            <person name="Weissenbach J."/>
            <person name="Armbrust E.V."/>
            <person name="Green B.R."/>
            <person name="Van de Peer Y."/>
            <person name="Grigoriev I.V."/>
        </authorList>
    </citation>
    <scope>NUCLEOTIDE SEQUENCE [LARGE SCALE GENOMIC DNA]</scope>
    <source>
        <strain evidence="11 12">CCMP1335</strain>
    </source>
</reference>
<dbReference type="KEGG" id="tps:THAPSDRAFT_32668"/>
<dbReference type="PaxDb" id="35128-Thaps32668"/>
<comment type="catalytic activity">
    <reaction evidence="8">
        <text>fluoride(in) = fluoride(out)</text>
        <dbReference type="Rhea" id="RHEA:76159"/>
        <dbReference type="ChEBI" id="CHEBI:17051"/>
    </reaction>
    <physiologicalReaction direction="left-to-right" evidence="8">
        <dbReference type="Rhea" id="RHEA:76160"/>
    </physiologicalReaction>
</comment>
<feature type="chain" id="PRO_5002869398" description="Fluoride ion transporter CrcB" evidence="10">
    <location>
        <begin position="24"/>
        <end position="99"/>
    </location>
</feature>
<evidence type="ECO:0000313" key="11">
    <source>
        <dbReference type="EMBL" id="EED94109.1"/>
    </source>
</evidence>
<evidence type="ECO:0000256" key="10">
    <source>
        <dbReference type="SAM" id="SignalP"/>
    </source>
</evidence>